<dbReference type="GO" id="GO:0006006">
    <property type="term" value="P:glucose metabolic process"/>
    <property type="evidence" value="ECO:0007669"/>
    <property type="project" value="TreeGrafter"/>
</dbReference>
<feature type="binding site" evidence="7">
    <location>
        <position position="246"/>
    </location>
    <ligand>
        <name>beta-D-galactose</name>
        <dbReference type="ChEBI" id="CHEBI:27667"/>
    </ligand>
</feature>
<evidence type="ECO:0000256" key="4">
    <source>
        <dbReference type="ARBA" id="ARBA00023277"/>
    </source>
</evidence>
<dbReference type="RefSeq" id="WP_136943773.1">
    <property type="nucleotide sequence ID" value="NZ_SWKR01000002.1"/>
</dbReference>
<dbReference type="InterPro" id="IPR008183">
    <property type="entry name" value="Aldose_1/G6P_1-epimerase"/>
</dbReference>
<organism evidence="9 10">
    <name type="scientific">Sphingomonas baiyangensis</name>
    <dbReference type="NCBI Taxonomy" id="2572576"/>
    <lineage>
        <taxon>Bacteria</taxon>
        <taxon>Pseudomonadati</taxon>
        <taxon>Pseudomonadota</taxon>
        <taxon>Alphaproteobacteria</taxon>
        <taxon>Sphingomonadales</taxon>
        <taxon>Sphingomonadaceae</taxon>
        <taxon>Sphingomonas</taxon>
    </lineage>
</organism>
<dbReference type="InterPro" id="IPR015443">
    <property type="entry name" value="Aldose_1-epimerase"/>
</dbReference>
<keyword evidence="3 5" id="KW-0413">Isomerase</keyword>
<comment type="catalytic activity">
    <reaction evidence="5">
        <text>alpha-D-glucose = beta-D-glucose</text>
        <dbReference type="Rhea" id="RHEA:10264"/>
        <dbReference type="ChEBI" id="CHEBI:15903"/>
        <dbReference type="ChEBI" id="CHEBI:17925"/>
        <dbReference type="EC" id="5.1.3.3"/>
    </reaction>
</comment>
<evidence type="ECO:0000313" key="10">
    <source>
        <dbReference type="Proteomes" id="UP000309138"/>
    </source>
</evidence>
<keyword evidence="4 5" id="KW-0119">Carbohydrate metabolism</keyword>
<feature type="binding site" evidence="8">
    <location>
        <begin position="83"/>
        <end position="84"/>
    </location>
    <ligand>
        <name>beta-D-galactose</name>
        <dbReference type="ChEBI" id="CHEBI:27667"/>
    </ligand>
</feature>
<feature type="active site" description="Proton donor" evidence="6">
    <location>
        <position position="179"/>
    </location>
</feature>
<feature type="active site" description="Proton acceptor" evidence="6">
    <location>
        <position position="306"/>
    </location>
</feature>
<dbReference type="Proteomes" id="UP000309138">
    <property type="component" value="Unassembled WGS sequence"/>
</dbReference>
<keyword evidence="10" id="KW-1185">Reference proteome</keyword>
<evidence type="ECO:0000256" key="8">
    <source>
        <dbReference type="PIRSR" id="PIRSR005096-3"/>
    </source>
</evidence>
<sequence>MRVTRDAVTLPDGRQAERFVLDAGGIRVTLASLGATLLAIEAPDRAGTMANVILGDADPARYPAGGADAPDAYLGATCGRVANRIRDARFALDGVMHRLAANEGRHQLHGGPDGFHRRIWRATRLARGVRMRLVSGDGDQGYPGALSATATFALLDPHTLLIAYRARTDRPTHVNLVTHPYFNLAGDGEGAIDDHVLGIAAQRFLPIDAEALPTGAEVEVAATPFDYREPRQIDAARAYNHCLLIDGPPGRVRPAATLHDPVSGRTLHLATDQPGLHFYSGDWIDGGLATRPGRPRFGARSGLCLEAEGLPDAANLPHLRSTRLDPGGVYRSRTLLRFG</sequence>
<dbReference type="GO" id="GO:0033499">
    <property type="term" value="P:galactose catabolic process via UDP-galactose, Leloir pathway"/>
    <property type="evidence" value="ECO:0007669"/>
    <property type="project" value="TreeGrafter"/>
</dbReference>
<name>A0A4U1L4I7_9SPHN</name>
<dbReference type="OrthoDB" id="9779408at2"/>
<dbReference type="UniPathway" id="UPA00242"/>
<dbReference type="CDD" id="cd09019">
    <property type="entry name" value="galactose_mutarotase_like"/>
    <property type="match status" value="1"/>
</dbReference>
<proteinExistence type="inferred from homology"/>
<dbReference type="PANTHER" id="PTHR10091">
    <property type="entry name" value="ALDOSE-1-EPIMERASE"/>
    <property type="match status" value="1"/>
</dbReference>
<evidence type="ECO:0000256" key="1">
    <source>
        <dbReference type="ARBA" id="ARBA00005028"/>
    </source>
</evidence>
<comment type="pathway">
    <text evidence="1 5">Carbohydrate metabolism; hexose metabolism.</text>
</comment>
<evidence type="ECO:0000256" key="6">
    <source>
        <dbReference type="PIRSR" id="PIRSR005096-1"/>
    </source>
</evidence>
<evidence type="ECO:0000256" key="3">
    <source>
        <dbReference type="ARBA" id="ARBA00023235"/>
    </source>
</evidence>
<dbReference type="GO" id="GO:0005737">
    <property type="term" value="C:cytoplasm"/>
    <property type="evidence" value="ECO:0007669"/>
    <property type="project" value="TreeGrafter"/>
</dbReference>
<dbReference type="PANTHER" id="PTHR10091:SF0">
    <property type="entry name" value="GALACTOSE MUTAROTASE"/>
    <property type="match status" value="1"/>
</dbReference>
<evidence type="ECO:0000256" key="7">
    <source>
        <dbReference type="PIRSR" id="PIRSR005096-2"/>
    </source>
</evidence>
<dbReference type="InterPro" id="IPR014718">
    <property type="entry name" value="GH-type_carb-bd"/>
</dbReference>
<dbReference type="Pfam" id="PF01263">
    <property type="entry name" value="Aldose_epim"/>
    <property type="match status" value="1"/>
</dbReference>
<dbReference type="SUPFAM" id="SSF74650">
    <property type="entry name" value="Galactose mutarotase-like"/>
    <property type="match status" value="1"/>
</dbReference>
<accession>A0A4U1L4I7</accession>
<comment type="caution">
    <text evidence="9">The sequence shown here is derived from an EMBL/GenBank/DDBJ whole genome shotgun (WGS) entry which is preliminary data.</text>
</comment>
<comment type="similarity">
    <text evidence="2 5">Belongs to the aldose epimerase family.</text>
</comment>
<evidence type="ECO:0000313" key="9">
    <source>
        <dbReference type="EMBL" id="TKD51837.1"/>
    </source>
</evidence>
<dbReference type="GO" id="GO:0030246">
    <property type="term" value="F:carbohydrate binding"/>
    <property type="evidence" value="ECO:0007669"/>
    <property type="project" value="InterPro"/>
</dbReference>
<dbReference type="EC" id="5.1.3.3" evidence="5"/>
<protein>
    <recommendedName>
        <fullName evidence="5">Aldose 1-epimerase</fullName>
        <ecNumber evidence="5">5.1.3.3</ecNumber>
    </recommendedName>
</protein>
<feature type="binding site" evidence="8">
    <location>
        <begin position="179"/>
        <end position="181"/>
    </location>
    <ligand>
        <name>beta-D-galactose</name>
        <dbReference type="ChEBI" id="CHEBI:27667"/>
    </ligand>
</feature>
<dbReference type="InterPro" id="IPR047215">
    <property type="entry name" value="Galactose_mutarotase-like"/>
</dbReference>
<dbReference type="InterPro" id="IPR011013">
    <property type="entry name" value="Gal_mutarotase_sf_dom"/>
</dbReference>
<dbReference type="PIRSF" id="PIRSF005096">
    <property type="entry name" value="GALM"/>
    <property type="match status" value="1"/>
</dbReference>
<dbReference type="GO" id="GO:0004034">
    <property type="term" value="F:aldose 1-epimerase activity"/>
    <property type="evidence" value="ECO:0007669"/>
    <property type="project" value="UniProtKB-EC"/>
</dbReference>
<gene>
    <name evidence="9" type="ORF">FBR43_14570</name>
</gene>
<dbReference type="AlphaFoldDB" id="A0A4U1L4I7"/>
<evidence type="ECO:0000256" key="2">
    <source>
        <dbReference type="ARBA" id="ARBA00006206"/>
    </source>
</evidence>
<reference evidence="9 10" key="1">
    <citation type="submission" date="2019-04" db="EMBL/GenBank/DDBJ databases">
        <authorList>
            <person name="Yang Y."/>
            <person name="Wei D."/>
        </authorList>
    </citation>
    <scope>NUCLEOTIDE SEQUENCE [LARGE SCALE GENOMIC DNA]</scope>
    <source>
        <strain evidence="9 10">L-1-4w-11</strain>
    </source>
</reference>
<evidence type="ECO:0000256" key="5">
    <source>
        <dbReference type="PIRNR" id="PIRNR005096"/>
    </source>
</evidence>
<dbReference type="EMBL" id="SWKR01000002">
    <property type="protein sequence ID" value="TKD51837.1"/>
    <property type="molecule type" value="Genomic_DNA"/>
</dbReference>
<dbReference type="Gene3D" id="2.70.98.10">
    <property type="match status" value="1"/>
</dbReference>